<dbReference type="GO" id="GO:0032502">
    <property type="term" value="P:developmental process"/>
    <property type="evidence" value="ECO:0007669"/>
    <property type="project" value="InterPro"/>
</dbReference>
<name>A0A9Q0JUC2_9MAGN</name>
<comment type="domain">
    <text evidence="5">The QLQ domain and WRC domain may be involved in protein-protein interaction and DNA-binding, respectively.</text>
</comment>
<dbReference type="PANTHER" id="PTHR31602">
    <property type="entry name" value="GROWTH-REGULATING FACTOR 5"/>
    <property type="match status" value="1"/>
</dbReference>
<evidence type="ECO:0000256" key="2">
    <source>
        <dbReference type="ARBA" id="ARBA00008122"/>
    </source>
</evidence>
<dbReference type="Pfam" id="PF08880">
    <property type="entry name" value="QLQ"/>
    <property type="match status" value="1"/>
</dbReference>
<feature type="domain" description="WRC" evidence="8">
    <location>
        <begin position="73"/>
        <end position="117"/>
    </location>
</feature>
<feature type="region of interest" description="Disordered" evidence="6">
    <location>
        <begin position="243"/>
        <end position="262"/>
    </location>
</feature>
<proteinExistence type="inferred from homology"/>
<dbReference type="GO" id="GO:0006355">
    <property type="term" value="P:regulation of DNA-templated transcription"/>
    <property type="evidence" value="ECO:0007669"/>
    <property type="project" value="InterPro"/>
</dbReference>
<dbReference type="Proteomes" id="UP001141806">
    <property type="component" value="Unassembled WGS sequence"/>
</dbReference>
<keyword evidence="3 4" id="KW-0539">Nucleus</keyword>
<dbReference type="InterPro" id="IPR031137">
    <property type="entry name" value="GRF"/>
</dbReference>
<evidence type="ECO:0000256" key="4">
    <source>
        <dbReference type="PROSITE-ProRule" id="PRU01002"/>
    </source>
</evidence>
<feature type="short sequence motif" description="Bipartite nuclear localization signal" evidence="4">
    <location>
        <begin position="106"/>
        <end position="113"/>
    </location>
</feature>
<feature type="short sequence motif" description="Bipartite nuclear localization signal" evidence="4">
    <location>
        <begin position="78"/>
        <end position="88"/>
    </location>
</feature>
<comment type="function">
    <text evidence="5">Transcription activator.</text>
</comment>
<evidence type="ECO:0000256" key="3">
    <source>
        <dbReference type="ARBA" id="ARBA00023242"/>
    </source>
</evidence>
<keyword evidence="5" id="KW-0805">Transcription regulation</keyword>
<evidence type="ECO:0000256" key="5">
    <source>
        <dbReference type="RuleBase" id="RU367127"/>
    </source>
</evidence>
<evidence type="ECO:0000313" key="10">
    <source>
        <dbReference type="Proteomes" id="UP001141806"/>
    </source>
</evidence>
<dbReference type="InterPro" id="IPR014978">
    <property type="entry name" value="Gln-Leu-Gln_QLQ"/>
</dbReference>
<organism evidence="9 10">
    <name type="scientific">Protea cynaroides</name>
    <dbReference type="NCBI Taxonomy" id="273540"/>
    <lineage>
        <taxon>Eukaryota</taxon>
        <taxon>Viridiplantae</taxon>
        <taxon>Streptophyta</taxon>
        <taxon>Embryophyta</taxon>
        <taxon>Tracheophyta</taxon>
        <taxon>Spermatophyta</taxon>
        <taxon>Magnoliopsida</taxon>
        <taxon>Proteales</taxon>
        <taxon>Proteaceae</taxon>
        <taxon>Protea</taxon>
    </lineage>
</organism>
<feature type="compositionally biased region" description="Low complexity" evidence="6">
    <location>
        <begin position="282"/>
        <end position="292"/>
    </location>
</feature>
<feature type="domain" description="QLQ" evidence="7">
    <location>
        <begin position="8"/>
        <end position="43"/>
    </location>
</feature>
<accession>A0A9Q0JUC2</accession>
<evidence type="ECO:0000259" key="8">
    <source>
        <dbReference type="PROSITE" id="PS51667"/>
    </source>
</evidence>
<keyword evidence="10" id="KW-1185">Reference proteome</keyword>
<keyword evidence="5" id="KW-0804">Transcription</keyword>
<comment type="subcellular location">
    <subcellularLocation>
        <location evidence="1 4 5">Nucleus</location>
    </subcellularLocation>
</comment>
<dbReference type="GO" id="GO:0005524">
    <property type="term" value="F:ATP binding"/>
    <property type="evidence" value="ECO:0007669"/>
    <property type="project" value="UniProtKB-UniRule"/>
</dbReference>
<evidence type="ECO:0000259" key="7">
    <source>
        <dbReference type="PROSITE" id="PS51666"/>
    </source>
</evidence>
<evidence type="ECO:0000256" key="6">
    <source>
        <dbReference type="SAM" id="MobiDB-lite"/>
    </source>
</evidence>
<dbReference type="PROSITE" id="PS51666">
    <property type="entry name" value="QLQ"/>
    <property type="match status" value="1"/>
</dbReference>
<dbReference type="OrthoDB" id="1927209at2759"/>
<dbReference type="GO" id="GO:0006351">
    <property type="term" value="P:DNA-templated transcription"/>
    <property type="evidence" value="ECO:0007669"/>
    <property type="project" value="UniProtKB-UniRule"/>
</dbReference>
<dbReference type="Pfam" id="PF08879">
    <property type="entry name" value="WRC"/>
    <property type="match status" value="1"/>
</dbReference>
<dbReference type="EMBL" id="JAMYWD010000012">
    <property type="protein sequence ID" value="KAJ4952141.1"/>
    <property type="molecule type" value="Genomic_DNA"/>
</dbReference>
<evidence type="ECO:0000256" key="1">
    <source>
        <dbReference type="ARBA" id="ARBA00004123"/>
    </source>
</evidence>
<keyword evidence="5" id="KW-0010">Activator</keyword>
<feature type="compositionally biased region" description="Basic and acidic residues" evidence="6">
    <location>
        <begin position="300"/>
        <end position="313"/>
    </location>
</feature>
<feature type="compositionally biased region" description="Polar residues" evidence="6">
    <location>
        <begin position="243"/>
        <end position="255"/>
    </location>
</feature>
<dbReference type="PROSITE" id="PS51667">
    <property type="entry name" value="WRC"/>
    <property type="match status" value="1"/>
</dbReference>
<protein>
    <recommendedName>
        <fullName evidence="5">Growth-regulating factor</fullName>
    </recommendedName>
</protein>
<evidence type="ECO:0000313" key="9">
    <source>
        <dbReference type="EMBL" id="KAJ4952141.1"/>
    </source>
</evidence>
<dbReference type="SMART" id="SM00951">
    <property type="entry name" value="QLQ"/>
    <property type="match status" value="1"/>
</dbReference>
<feature type="region of interest" description="Disordered" evidence="6">
    <location>
        <begin position="282"/>
        <end position="315"/>
    </location>
</feature>
<gene>
    <name evidence="9" type="ORF">NE237_028973</name>
</gene>
<comment type="similarity">
    <text evidence="2 5">Belongs to the GRF family.</text>
</comment>
<comment type="caution">
    <text evidence="9">The sequence shown here is derived from an EMBL/GenBank/DDBJ whole genome shotgun (WGS) entry which is preliminary data.</text>
</comment>
<dbReference type="PANTHER" id="PTHR31602:SF46">
    <property type="entry name" value="GROWTH-REGULATING FACTOR 6"/>
    <property type="match status" value="1"/>
</dbReference>
<dbReference type="InterPro" id="IPR014977">
    <property type="entry name" value="WRC_dom"/>
</dbReference>
<dbReference type="GO" id="GO:0005634">
    <property type="term" value="C:nucleus"/>
    <property type="evidence" value="ECO:0007669"/>
    <property type="project" value="UniProtKB-SubCell"/>
</dbReference>
<reference evidence="9" key="1">
    <citation type="journal article" date="2023" name="Plant J.">
        <title>The genome of the king protea, Protea cynaroides.</title>
        <authorList>
            <person name="Chang J."/>
            <person name="Duong T.A."/>
            <person name="Schoeman C."/>
            <person name="Ma X."/>
            <person name="Roodt D."/>
            <person name="Barker N."/>
            <person name="Li Z."/>
            <person name="Van de Peer Y."/>
            <person name="Mizrachi E."/>
        </authorList>
    </citation>
    <scope>NUCLEOTIDE SEQUENCE</scope>
    <source>
        <tissue evidence="9">Young leaves</tissue>
    </source>
</reference>
<sequence>MNARHGSSFTASQWQELEHQALIFKHMVSGVPIPPDLIFPIKRSLDSPLSSRLFPHQSIGWGCFQVGFGRKADPEPGRCRRTDGKKWRCSKEAYPDSKYCERHMHRGRNRSRKPVELITSNPSTPVSPIARNQSSTTTIPYSLSSLSSSVASEICHHHHPYSNASLYPSLYPYASYRPPGIGFSPQNNSTHLLLDSGSYSHADKDYRYSNGPKGDVDGIPFFSEVSATVRSVPDSPFDNSWCSTPMRMNSSSLTQPKRKSYSPLQGEYTQLQLQNFTDAFKQQQEQQNQEQQRFILGSDIKSERPTKVDREEGTQQPLLHFFDEWTPKNGDYSKTQLSISIPMPSPDLSVANSQN</sequence>
<dbReference type="AlphaFoldDB" id="A0A9Q0JUC2"/>